<keyword evidence="4" id="KW-1185">Reference proteome</keyword>
<evidence type="ECO:0000256" key="2">
    <source>
        <dbReference type="SAM" id="MobiDB-lite"/>
    </source>
</evidence>
<dbReference type="AlphaFoldDB" id="U4LJB9"/>
<feature type="region of interest" description="Disordered" evidence="2">
    <location>
        <begin position="326"/>
        <end position="418"/>
    </location>
</feature>
<dbReference type="PANTHER" id="PTHR36681">
    <property type="entry name" value="NUCLEAR GTPASE, GERMINAL CENTER-ASSOCIATED, TANDEM DUPLICATE 3"/>
    <property type="match status" value="1"/>
</dbReference>
<feature type="compositionally biased region" description="Acidic residues" evidence="2">
    <location>
        <begin position="376"/>
        <end position="402"/>
    </location>
</feature>
<dbReference type="eggNOG" id="ENOG502QU12">
    <property type="taxonomic scope" value="Eukaryota"/>
</dbReference>
<dbReference type="CDD" id="cd00882">
    <property type="entry name" value="Ras_like_GTPase"/>
    <property type="match status" value="1"/>
</dbReference>
<feature type="coiled-coil region" evidence="1">
    <location>
        <begin position="421"/>
        <end position="469"/>
    </location>
</feature>
<organism evidence="3 4">
    <name type="scientific">Pyronema omphalodes (strain CBS 100304)</name>
    <name type="common">Pyronema confluens</name>
    <dbReference type="NCBI Taxonomy" id="1076935"/>
    <lineage>
        <taxon>Eukaryota</taxon>
        <taxon>Fungi</taxon>
        <taxon>Dikarya</taxon>
        <taxon>Ascomycota</taxon>
        <taxon>Pezizomycotina</taxon>
        <taxon>Pezizomycetes</taxon>
        <taxon>Pezizales</taxon>
        <taxon>Pyronemataceae</taxon>
        <taxon>Pyronema</taxon>
    </lineage>
</organism>
<feature type="compositionally biased region" description="Basic residues" evidence="2">
    <location>
        <begin position="351"/>
        <end position="371"/>
    </location>
</feature>
<name>U4LJB9_PYROM</name>
<protein>
    <submittedName>
        <fullName evidence="3">Uncharacterized protein</fullName>
    </submittedName>
</protein>
<dbReference type="Gene3D" id="3.40.50.300">
    <property type="entry name" value="P-loop containing nucleotide triphosphate hydrolases"/>
    <property type="match status" value="1"/>
</dbReference>
<dbReference type="EMBL" id="HF936646">
    <property type="protein sequence ID" value="CCX17440.1"/>
    <property type="molecule type" value="Genomic_DNA"/>
</dbReference>
<dbReference type="Proteomes" id="UP000018144">
    <property type="component" value="Unassembled WGS sequence"/>
</dbReference>
<feature type="compositionally biased region" description="Basic and acidic residues" evidence="2">
    <location>
        <begin position="338"/>
        <end position="350"/>
    </location>
</feature>
<dbReference type="OrthoDB" id="3598281at2759"/>
<gene>
    <name evidence="3" type="ORF">PCON_04444</name>
</gene>
<evidence type="ECO:0000313" key="3">
    <source>
        <dbReference type="EMBL" id="CCX17440.1"/>
    </source>
</evidence>
<dbReference type="SUPFAM" id="SSF52540">
    <property type="entry name" value="P-loop containing nucleoside triphosphate hydrolases"/>
    <property type="match status" value="1"/>
</dbReference>
<accession>U4LJB9</accession>
<evidence type="ECO:0000256" key="1">
    <source>
        <dbReference type="SAM" id="Coils"/>
    </source>
</evidence>
<dbReference type="STRING" id="1076935.U4LJB9"/>
<reference evidence="3 4" key="1">
    <citation type="journal article" date="2013" name="PLoS Genet.">
        <title>The genome and development-dependent transcriptomes of Pyronema confluens: a window into fungal evolution.</title>
        <authorList>
            <person name="Traeger S."/>
            <person name="Altegoer F."/>
            <person name="Freitag M."/>
            <person name="Gabaldon T."/>
            <person name="Kempken F."/>
            <person name="Kumar A."/>
            <person name="Marcet-Houben M."/>
            <person name="Poggeler S."/>
            <person name="Stajich J.E."/>
            <person name="Nowrousian M."/>
        </authorList>
    </citation>
    <scope>NUCLEOTIDE SEQUENCE [LARGE SCALE GENOMIC DNA]</scope>
    <source>
        <strain evidence="4">CBS 100304</strain>
        <tissue evidence="3">Vegetative mycelium</tissue>
    </source>
</reference>
<evidence type="ECO:0000313" key="4">
    <source>
        <dbReference type="Proteomes" id="UP000018144"/>
    </source>
</evidence>
<feature type="coiled-coil region" evidence="1">
    <location>
        <begin position="280"/>
        <end position="307"/>
    </location>
</feature>
<keyword evidence="1" id="KW-0175">Coiled coil</keyword>
<dbReference type="InterPro" id="IPR027417">
    <property type="entry name" value="P-loop_NTPase"/>
</dbReference>
<sequence>MLGPTLVEKQADAIAARACRDTPDVKAGRTLVCLYIIRNPNVKVQVDSLGREDFFWAVGKGPNPKEVAAKKAVNNAVHDEVEAFLQDNAGPDAPRMENVQLQGLFANANVKTMEKGVGRGLQLLKKLEASLEGDKDLADADAFKQQIQNIRKQAEQKRTVIGVVGNTGAGKSSVINALLDEGRFCIVDLPGVHDANAARAAVADGYIQNCTGLWIVAPITRAVDDKSTHKLMGEEFRRQLMDGGFSSISFICSKADDISVSEAVLSLHLDGEFGPQMEEVEKWEAEIEEKKEKLDGLEETRDDMHQGLEQLDDYLTAWEDAQDAVGEGKTAYAPKLKKKEDGDDKDEAPSKKRKRGPASAAKGKKKAKKGKKKEDDEMDGFIIDSDEEEEADAIEISDDEDKEDNKEKEEEEEDKGEPVTVEICEEKIDEIKVQKRELRKTKSEIIAQMNSLKAEIDELKESKKKLEDTIAVRCIDERNKYSTSAIQADFAAGLRELDLEAAEERDGDNFNPDVEIRDYDEVANSLPVFCVSSRGYQKLKGRLKEDGDSPVFSQIEQTGMPKLQTHCTKLTQKGRLATGRRFLAGVSQVCNSLNLWSSGLNVELTASGKDREMFRLNQKFTDLDRRLSKATQNTTQSLREELKEEIFARYGTIENHIYGAIKSASTAAPETAQQWGSKVN</sequence>
<dbReference type="PANTHER" id="PTHR36681:SF3">
    <property type="entry name" value="NUCLEAR GTPASE, GERMINAL CENTER-ASSOCIATED, TANDEM DUPLICATE 3"/>
    <property type="match status" value="1"/>
</dbReference>
<proteinExistence type="predicted"/>